<dbReference type="Gene3D" id="1.20.1280.50">
    <property type="match status" value="1"/>
</dbReference>
<organism evidence="1 2">
    <name type="scientific">Pholiota conissans</name>
    <dbReference type="NCBI Taxonomy" id="109636"/>
    <lineage>
        <taxon>Eukaryota</taxon>
        <taxon>Fungi</taxon>
        <taxon>Dikarya</taxon>
        <taxon>Basidiomycota</taxon>
        <taxon>Agaricomycotina</taxon>
        <taxon>Agaricomycetes</taxon>
        <taxon>Agaricomycetidae</taxon>
        <taxon>Agaricales</taxon>
        <taxon>Agaricineae</taxon>
        <taxon>Strophariaceae</taxon>
        <taxon>Pholiota</taxon>
    </lineage>
</organism>
<evidence type="ECO:0008006" key="3">
    <source>
        <dbReference type="Google" id="ProtNLM"/>
    </source>
</evidence>
<evidence type="ECO:0000313" key="1">
    <source>
        <dbReference type="EMBL" id="KAF9475950.1"/>
    </source>
</evidence>
<accession>A0A9P5YWF5</accession>
<sequence length="133" mass="15099">MSTHAIPPSPLVSHLGTNYVPTDIELEELNMWLAMPKAKVTTLDTEIQRALDHLDVLCAERSELEQMIADNRALASPLRRFPVDLIREIFFHCLPTMHNAIMVSREAPMVLTHVCRAWRTVALSTPSLWASFH</sequence>
<gene>
    <name evidence="1" type="ORF">BDN70DRAFT_863996</name>
</gene>
<dbReference type="AlphaFoldDB" id="A0A9P5YWF5"/>
<protein>
    <recommendedName>
        <fullName evidence="3">F-box domain-containing protein</fullName>
    </recommendedName>
</protein>
<comment type="caution">
    <text evidence="1">The sequence shown here is derived from an EMBL/GenBank/DDBJ whole genome shotgun (WGS) entry which is preliminary data.</text>
</comment>
<proteinExistence type="predicted"/>
<name>A0A9P5YWF5_9AGAR</name>
<dbReference type="OrthoDB" id="3365698at2759"/>
<keyword evidence="2" id="KW-1185">Reference proteome</keyword>
<dbReference type="EMBL" id="MU155312">
    <property type="protein sequence ID" value="KAF9475950.1"/>
    <property type="molecule type" value="Genomic_DNA"/>
</dbReference>
<evidence type="ECO:0000313" key="2">
    <source>
        <dbReference type="Proteomes" id="UP000807469"/>
    </source>
</evidence>
<feature type="non-terminal residue" evidence="1">
    <location>
        <position position="133"/>
    </location>
</feature>
<dbReference type="Proteomes" id="UP000807469">
    <property type="component" value="Unassembled WGS sequence"/>
</dbReference>
<reference evidence="1" key="1">
    <citation type="submission" date="2020-11" db="EMBL/GenBank/DDBJ databases">
        <authorList>
            <consortium name="DOE Joint Genome Institute"/>
            <person name="Ahrendt S."/>
            <person name="Riley R."/>
            <person name="Andreopoulos W."/>
            <person name="Labutti K."/>
            <person name="Pangilinan J."/>
            <person name="Ruiz-Duenas F.J."/>
            <person name="Barrasa J.M."/>
            <person name="Sanchez-Garcia M."/>
            <person name="Camarero S."/>
            <person name="Miyauchi S."/>
            <person name="Serrano A."/>
            <person name="Linde D."/>
            <person name="Babiker R."/>
            <person name="Drula E."/>
            <person name="Ayuso-Fernandez I."/>
            <person name="Pacheco R."/>
            <person name="Padilla G."/>
            <person name="Ferreira P."/>
            <person name="Barriuso J."/>
            <person name="Kellner H."/>
            <person name="Castanera R."/>
            <person name="Alfaro M."/>
            <person name="Ramirez L."/>
            <person name="Pisabarro A.G."/>
            <person name="Kuo A."/>
            <person name="Tritt A."/>
            <person name="Lipzen A."/>
            <person name="He G."/>
            <person name="Yan M."/>
            <person name="Ng V."/>
            <person name="Cullen D."/>
            <person name="Martin F."/>
            <person name="Rosso M.-N."/>
            <person name="Henrissat B."/>
            <person name="Hibbett D."/>
            <person name="Martinez A.T."/>
            <person name="Grigoriev I.V."/>
        </authorList>
    </citation>
    <scope>NUCLEOTIDE SEQUENCE</scope>
    <source>
        <strain evidence="1">CIRM-BRFM 674</strain>
    </source>
</reference>